<evidence type="ECO:0000313" key="2">
    <source>
        <dbReference type="EMBL" id="JAD86502.1"/>
    </source>
</evidence>
<accession>A0A0A9DRX1</accession>
<sequence>MEAIFTHPTLMMKPRDRTNQTEMQNAKENERSAQLRHSNGEVATQAGLVAAGEGCSARRWPLPADVEGVVDLQVALPVVVEELPKQQHNPLMYVTNLNSEF</sequence>
<dbReference type="AlphaFoldDB" id="A0A0A9DRX1"/>
<dbReference type="EMBL" id="GBRH01211393">
    <property type="protein sequence ID" value="JAD86502.1"/>
    <property type="molecule type" value="Transcribed_RNA"/>
</dbReference>
<organism evidence="2">
    <name type="scientific">Arundo donax</name>
    <name type="common">Giant reed</name>
    <name type="synonym">Donax arundinaceus</name>
    <dbReference type="NCBI Taxonomy" id="35708"/>
    <lineage>
        <taxon>Eukaryota</taxon>
        <taxon>Viridiplantae</taxon>
        <taxon>Streptophyta</taxon>
        <taxon>Embryophyta</taxon>
        <taxon>Tracheophyta</taxon>
        <taxon>Spermatophyta</taxon>
        <taxon>Magnoliopsida</taxon>
        <taxon>Liliopsida</taxon>
        <taxon>Poales</taxon>
        <taxon>Poaceae</taxon>
        <taxon>PACMAD clade</taxon>
        <taxon>Arundinoideae</taxon>
        <taxon>Arundineae</taxon>
        <taxon>Arundo</taxon>
    </lineage>
</organism>
<protein>
    <submittedName>
        <fullName evidence="2">Rho GDP-dissociation inhibitor 1</fullName>
    </submittedName>
</protein>
<name>A0A0A9DRX1_ARUDO</name>
<proteinExistence type="predicted"/>
<reference evidence="2" key="1">
    <citation type="submission" date="2014-09" db="EMBL/GenBank/DDBJ databases">
        <authorList>
            <person name="Magalhaes I.L.F."/>
            <person name="Oliveira U."/>
            <person name="Santos F.R."/>
            <person name="Vidigal T.H.D.A."/>
            <person name="Brescovit A.D."/>
            <person name="Santos A.J."/>
        </authorList>
    </citation>
    <scope>NUCLEOTIDE SEQUENCE</scope>
    <source>
        <tissue evidence="2">Shoot tissue taken approximately 20 cm above the soil surface</tissue>
    </source>
</reference>
<feature type="compositionally biased region" description="Basic and acidic residues" evidence="1">
    <location>
        <begin position="14"/>
        <end position="33"/>
    </location>
</feature>
<feature type="region of interest" description="Disordered" evidence="1">
    <location>
        <begin position="14"/>
        <end position="38"/>
    </location>
</feature>
<reference evidence="2" key="2">
    <citation type="journal article" date="2015" name="Data Brief">
        <title>Shoot transcriptome of the giant reed, Arundo donax.</title>
        <authorList>
            <person name="Barrero R.A."/>
            <person name="Guerrero F.D."/>
            <person name="Moolhuijzen P."/>
            <person name="Goolsby J.A."/>
            <person name="Tidwell J."/>
            <person name="Bellgard S.E."/>
            <person name="Bellgard M.I."/>
        </authorList>
    </citation>
    <scope>NUCLEOTIDE SEQUENCE</scope>
    <source>
        <tissue evidence="2">Shoot tissue taken approximately 20 cm above the soil surface</tissue>
    </source>
</reference>
<evidence type="ECO:0000256" key="1">
    <source>
        <dbReference type="SAM" id="MobiDB-lite"/>
    </source>
</evidence>